<dbReference type="PANTHER" id="PTHR31973:SF187">
    <property type="entry name" value="MUTATOR TRANSPOSASE MUDRA PROTEIN"/>
    <property type="match status" value="1"/>
</dbReference>
<dbReference type="InterPro" id="IPR018289">
    <property type="entry name" value="MULE_transposase_dom"/>
</dbReference>
<keyword evidence="3" id="KW-1185">Reference proteome</keyword>
<evidence type="ECO:0000313" key="3">
    <source>
        <dbReference type="Proteomes" id="UP001168877"/>
    </source>
</evidence>
<dbReference type="Proteomes" id="UP001168877">
    <property type="component" value="Unassembled WGS sequence"/>
</dbReference>
<dbReference type="Pfam" id="PF10551">
    <property type="entry name" value="MULE"/>
    <property type="match status" value="1"/>
</dbReference>
<sequence>MKCDEEAGCENPVFQRIYICLGALKKGWKEGCRLILGLDGCFIKGFHTGQLLTTIGVNPNNQMYPVAYDLVESKCKDTWCWFLELLGSNLELNNSYDIVWITDKQKGSIDAIGDLFPNSEQRFYVKHFYNKFKAKHKGLMLKQIL</sequence>
<reference evidence="2" key="1">
    <citation type="journal article" date="2022" name="Plant J.">
        <title>Strategies of tolerance reflected in two North American maple genomes.</title>
        <authorList>
            <person name="McEvoy S.L."/>
            <person name="Sezen U.U."/>
            <person name="Trouern-Trend A."/>
            <person name="McMahon S.M."/>
            <person name="Schaberg P.G."/>
            <person name="Yang J."/>
            <person name="Wegrzyn J.L."/>
            <person name="Swenson N.G."/>
        </authorList>
    </citation>
    <scope>NUCLEOTIDE SEQUENCE</scope>
    <source>
        <strain evidence="2">NS2018</strain>
    </source>
</reference>
<evidence type="ECO:0000313" key="2">
    <source>
        <dbReference type="EMBL" id="KAK0595038.1"/>
    </source>
</evidence>
<evidence type="ECO:0000259" key="1">
    <source>
        <dbReference type="Pfam" id="PF10551"/>
    </source>
</evidence>
<comment type="caution">
    <text evidence="2">The sequence shown here is derived from an EMBL/GenBank/DDBJ whole genome shotgun (WGS) entry which is preliminary data.</text>
</comment>
<organism evidence="2 3">
    <name type="scientific">Acer saccharum</name>
    <name type="common">Sugar maple</name>
    <dbReference type="NCBI Taxonomy" id="4024"/>
    <lineage>
        <taxon>Eukaryota</taxon>
        <taxon>Viridiplantae</taxon>
        <taxon>Streptophyta</taxon>
        <taxon>Embryophyta</taxon>
        <taxon>Tracheophyta</taxon>
        <taxon>Spermatophyta</taxon>
        <taxon>Magnoliopsida</taxon>
        <taxon>eudicotyledons</taxon>
        <taxon>Gunneridae</taxon>
        <taxon>Pentapetalae</taxon>
        <taxon>rosids</taxon>
        <taxon>malvids</taxon>
        <taxon>Sapindales</taxon>
        <taxon>Sapindaceae</taxon>
        <taxon>Hippocastanoideae</taxon>
        <taxon>Acereae</taxon>
        <taxon>Acer</taxon>
    </lineage>
</organism>
<dbReference type="AlphaFoldDB" id="A0AA39SQM9"/>
<reference evidence="2" key="2">
    <citation type="submission" date="2023-06" db="EMBL/GenBank/DDBJ databases">
        <authorList>
            <person name="Swenson N.G."/>
            <person name="Wegrzyn J.L."/>
            <person name="Mcevoy S.L."/>
        </authorList>
    </citation>
    <scope>NUCLEOTIDE SEQUENCE</scope>
    <source>
        <strain evidence="2">NS2018</strain>
        <tissue evidence="2">Leaf</tissue>
    </source>
</reference>
<dbReference type="PANTHER" id="PTHR31973">
    <property type="entry name" value="POLYPROTEIN, PUTATIVE-RELATED"/>
    <property type="match status" value="1"/>
</dbReference>
<accession>A0AA39SQM9</accession>
<dbReference type="EMBL" id="JAUESC010000004">
    <property type="protein sequence ID" value="KAK0595038.1"/>
    <property type="molecule type" value="Genomic_DNA"/>
</dbReference>
<gene>
    <name evidence="2" type="ORF">LWI29_002885</name>
</gene>
<name>A0AA39SQM9_ACESA</name>
<protein>
    <recommendedName>
        <fullName evidence="1">MULE transposase domain-containing protein</fullName>
    </recommendedName>
</protein>
<feature type="domain" description="MULE transposase" evidence="1">
    <location>
        <begin position="36"/>
        <end position="130"/>
    </location>
</feature>
<proteinExistence type="predicted"/>